<reference evidence="3" key="1">
    <citation type="submission" date="2025-08" db="UniProtKB">
        <authorList>
            <consortium name="RefSeq"/>
        </authorList>
    </citation>
    <scope>IDENTIFICATION</scope>
</reference>
<proteinExistence type="predicted"/>
<evidence type="ECO:0000313" key="3">
    <source>
        <dbReference type="RefSeq" id="XP_039132597.1"/>
    </source>
</evidence>
<dbReference type="GeneID" id="120269326"/>
<feature type="compositionally biased region" description="Basic and acidic residues" evidence="1">
    <location>
        <begin position="19"/>
        <end position="42"/>
    </location>
</feature>
<accession>A0AB40C137</accession>
<dbReference type="RefSeq" id="XP_039132597.1">
    <property type="nucleotide sequence ID" value="XM_039276663.1"/>
</dbReference>
<organism evidence="2 3">
    <name type="scientific">Dioscorea cayennensis subsp. rotundata</name>
    <name type="common">White Guinea yam</name>
    <name type="synonym">Dioscorea rotundata</name>
    <dbReference type="NCBI Taxonomy" id="55577"/>
    <lineage>
        <taxon>Eukaryota</taxon>
        <taxon>Viridiplantae</taxon>
        <taxon>Streptophyta</taxon>
        <taxon>Embryophyta</taxon>
        <taxon>Tracheophyta</taxon>
        <taxon>Spermatophyta</taxon>
        <taxon>Magnoliopsida</taxon>
        <taxon>Liliopsida</taxon>
        <taxon>Dioscoreales</taxon>
        <taxon>Dioscoreaceae</taxon>
        <taxon>Dioscorea</taxon>
    </lineage>
</organism>
<protein>
    <submittedName>
        <fullName evidence="3">Uncharacterized protein LOC120269326 isoform X2</fullName>
    </submittedName>
</protein>
<name>A0AB40C137_DIOCR</name>
<gene>
    <name evidence="3" type="primary">LOC120269326</name>
</gene>
<sequence>MRAGDDEPTGSGVAGDGGDDGHGERDEVSNRGSEDGAMRLEGETWAQVRSKTFEKGPGLYSDIRKKAKGISWVCEWGLTHSGVLKTY</sequence>
<evidence type="ECO:0000313" key="2">
    <source>
        <dbReference type="Proteomes" id="UP001515500"/>
    </source>
</evidence>
<feature type="region of interest" description="Disordered" evidence="1">
    <location>
        <begin position="1"/>
        <end position="43"/>
    </location>
</feature>
<evidence type="ECO:0000256" key="1">
    <source>
        <dbReference type="SAM" id="MobiDB-lite"/>
    </source>
</evidence>
<dbReference type="AlphaFoldDB" id="A0AB40C137"/>
<keyword evidence="2" id="KW-1185">Reference proteome</keyword>
<dbReference type="Proteomes" id="UP001515500">
    <property type="component" value="Chromosome 9"/>
</dbReference>